<keyword evidence="4 9" id="KW-0371">Homeobox</keyword>
<feature type="DNA-binding region" description="Homeobox" evidence="9">
    <location>
        <begin position="43"/>
        <end position="102"/>
    </location>
</feature>
<dbReference type="Pfam" id="PF00046">
    <property type="entry name" value="Homeodomain"/>
    <property type="match status" value="1"/>
</dbReference>
<dbReference type="InterPro" id="IPR051000">
    <property type="entry name" value="Homeobox_DNA-bind_prot"/>
</dbReference>
<evidence type="ECO:0000313" key="13">
    <source>
        <dbReference type="EMBL" id="KAF2397869.1"/>
    </source>
</evidence>
<keyword evidence="7" id="KW-0131">Cell cycle</keyword>
<gene>
    <name evidence="13" type="ORF">EJ06DRAFT_532869</name>
</gene>
<feature type="domain" description="Homeobox" evidence="12">
    <location>
        <begin position="41"/>
        <end position="101"/>
    </location>
</feature>
<feature type="compositionally biased region" description="Polar residues" evidence="11">
    <location>
        <begin position="138"/>
        <end position="151"/>
    </location>
</feature>
<keyword evidence="14" id="KW-1185">Reference proteome</keyword>
<dbReference type="PROSITE" id="PS00027">
    <property type="entry name" value="HOMEOBOX_1"/>
    <property type="match status" value="1"/>
</dbReference>
<feature type="compositionally biased region" description="Basic and acidic residues" evidence="11">
    <location>
        <begin position="389"/>
        <end position="398"/>
    </location>
</feature>
<feature type="compositionally biased region" description="Pro residues" evidence="11">
    <location>
        <begin position="220"/>
        <end position="241"/>
    </location>
</feature>
<feature type="compositionally biased region" description="Basic and acidic residues" evidence="11">
    <location>
        <begin position="103"/>
        <end position="119"/>
    </location>
</feature>
<feature type="compositionally biased region" description="Low complexity" evidence="11">
    <location>
        <begin position="174"/>
        <end position="192"/>
    </location>
</feature>
<accession>A0A6G1HPV1</accession>
<dbReference type="PROSITE" id="PS50071">
    <property type="entry name" value="HOMEOBOX_2"/>
    <property type="match status" value="1"/>
</dbReference>
<evidence type="ECO:0000256" key="7">
    <source>
        <dbReference type="ARBA" id="ARBA00023306"/>
    </source>
</evidence>
<dbReference type="SMART" id="SM00389">
    <property type="entry name" value="HOX"/>
    <property type="match status" value="1"/>
</dbReference>
<dbReference type="GO" id="GO:0000981">
    <property type="term" value="F:DNA-binding transcription factor activity, RNA polymerase II-specific"/>
    <property type="evidence" value="ECO:0007669"/>
    <property type="project" value="InterPro"/>
</dbReference>
<dbReference type="AlphaFoldDB" id="A0A6G1HPV1"/>
<keyword evidence="6 9" id="KW-0539">Nucleus</keyword>
<dbReference type="CDD" id="cd00086">
    <property type="entry name" value="homeodomain"/>
    <property type="match status" value="1"/>
</dbReference>
<organism evidence="13 14">
    <name type="scientific">Trichodelitschia bisporula</name>
    <dbReference type="NCBI Taxonomy" id="703511"/>
    <lineage>
        <taxon>Eukaryota</taxon>
        <taxon>Fungi</taxon>
        <taxon>Dikarya</taxon>
        <taxon>Ascomycota</taxon>
        <taxon>Pezizomycotina</taxon>
        <taxon>Dothideomycetes</taxon>
        <taxon>Dothideomycetes incertae sedis</taxon>
        <taxon>Phaeotrichales</taxon>
        <taxon>Phaeotrichaceae</taxon>
        <taxon>Trichodelitschia</taxon>
    </lineage>
</organism>
<comment type="subunit">
    <text evidence="8">Interacts with MCM1.</text>
</comment>
<dbReference type="FunFam" id="1.10.10.60:FF:000286">
    <property type="entry name" value="Homeobox transcription factor"/>
    <property type="match status" value="1"/>
</dbReference>
<dbReference type="InterPro" id="IPR009057">
    <property type="entry name" value="Homeodomain-like_sf"/>
</dbReference>
<feature type="region of interest" description="Disordered" evidence="11">
    <location>
        <begin position="283"/>
        <end position="408"/>
    </location>
</feature>
<feature type="region of interest" description="Disordered" evidence="11">
    <location>
        <begin position="30"/>
        <end position="71"/>
    </location>
</feature>
<evidence type="ECO:0000256" key="2">
    <source>
        <dbReference type="ARBA" id="ARBA00023015"/>
    </source>
</evidence>
<reference evidence="13" key="1">
    <citation type="journal article" date="2020" name="Stud. Mycol.">
        <title>101 Dothideomycetes genomes: a test case for predicting lifestyles and emergence of pathogens.</title>
        <authorList>
            <person name="Haridas S."/>
            <person name="Albert R."/>
            <person name="Binder M."/>
            <person name="Bloem J."/>
            <person name="Labutti K."/>
            <person name="Salamov A."/>
            <person name="Andreopoulos B."/>
            <person name="Baker S."/>
            <person name="Barry K."/>
            <person name="Bills G."/>
            <person name="Bluhm B."/>
            <person name="Cannon C."/>
            <person name="Castanera R."/>
            <person name="Culley D."/>
            <person name="Daum C."/>
            <person name="Ezra D."/>
            <person name="Gonzalez J."/>
            <person name="Henrissat B."/>
            <person name="Kuo A."/>
            <person name="Liang C."/>
            <person name="Lipzen A."/>
            <person name="Lutzoni F."/>
            <person name="Magnuson J."/>
            <person name="Mondo S."/>
            <person name="Nolan M."/>
            <person name="Ohm R."/>
            <person name="Pangilinan J."/>
            <person name="Park H.-J."/>
            <person name="Ramirez L."/>
            <person name="Alfaro M."/>
            <person name="Sun H."/>
            <person name="Tritt A."/>
            <person name="Yoshinaga Y."/>
            <person name="Zwiers L.-H."/>
            <person name="Turgeon B."/>
            <person name="Goodwin S."/>
            <person name="Spatafora J."/>
            <person name="Crous P."/>
            <person name="Grigoriev I."/>
        </authorList>
    </citation>
    <scope>NUCLEOTIDE SEQUENCE</scope>
    <source>
        <strain evidence="13">CBS 262.69</strain>
    </source>
</reference>
<evidence type="ECO:0000256" key="9">
    <source>
        <dbReference type="PROSITE-ProRule" id="PRU00108"/>
    </source>
</evidence>
<evidence type="ECO:0000256" key="8">
    <source>
        <dbReference type="ARBA" id="ARBA00065092"/>
    </source>
</evidence>
<dbReference type="Proteomes" id="UP000799640">
    <property type="component" value="Unassembled WGS sequence"/>
</dbReference>
<keyword evidence="2" id="KW-0805">Transcription regulation</keyword>
<evidence type="ECO:0000256" key="5">
    <source>
        <dbReference type="ARBA" id="ARBA00023163"/>
    </source>
</evidence>
<dbReference type="GO" id="GO:0000122">
    <property type="term" value="P:negative regulation of transcription by RNA polymerase II"/>
    <property type="evidence" value="ECO:0007669"/>
    <property type="project" value="UniProtKB-ARBA"/>
</dbReference>
<evidence type="ECO:0000256" key="4">
    <source>
        <dbReference type="ARBA" id="ARBA00023155"/>
    </source>
</evidence>
<dbReference type="InterPro" id="IPR017970">
    <property type="entry name" value="Homeobox_CS"/>
</dbReference>
<protein>
    <recommendedName>
        <fullName evidence="12">Homeobox domain-containing protein</fullName>
    </recommendedName>
</protein>
<evidence type="ECO:0000256" key="6">
    <source>
        <dbReference type="ARBA" id="ARBA00023242"/>
    </source>
</evidence>
<dbReference type="SUPFAM" id="SSF46689">
    <property type="entry name" value="Homeodomain-like"/>
    <property type="match status" value="1"/>
</dbReference>
<evidence type="ECO:0000256" key="1">
    <source>
        <dbReference type="ARBA" id="ARBA00004123"/>
    </source>
</evidence>
<dbReference type="OrthoDB" id="6159439at2759"/>
<feature type="compositionally biased region" description="Basic and acidic residues" evidence="11">
    <location>
        <begin position="50"/>
        <end position="71"/>
    </location>
</feature>
<dbReference type="EMBL" id="ML996702">
    <property type="protein sequence ID" value="KAF2397869.1"/>
    <property type="molecule type" value="Genomic_DNA"/>
</dbReference>
<sequence>MSSSGDETIPAPSSPPSNLAFLVHNQNTLLHKLPPDVDNKPLARQKRRRTSPEDQKILEAEYARNSKPDKAARMAIVSKVALGEKEVQIWFQNRRQNSRRKSKPLDHHPSSDPTEKGAEDDAAESTDDASDPAETNKLPASSNSSTETPTLSFPVPEPRPTSYLANRRSASFNRAPVSAPAPTVAPAPVSTPRVRRTGSYLRLSTTPAGTAQIIDRATSPSPPRARPVPSPITPIPPPSLAPPSLRRTFSAANLDPTSPAAKVPRMGRSRDSRQWEFWAEAGARAKEDAESGSAVDAIGQMRRRGVRRTFGGGSAPNGQGLRRSATAKGRLEGGKKARLGLGIEDEKENWDPESGALHGVDGTVNGGGLVEKGKRDSGVAIVGPEVDPEVSKFMEGGDRGSSGKGSEDLDCVQSLLSLSQGNWGA</sequence>
<dbReference type="GO" id="GO:0030154">
    <property type="term" value="P:cell differentiation"/>
    <property type="evidence" value="ECO:0007669"/>
    <property type="project" value="TreeGrafter"/>
</dbReference>
<dbReference type="GO" id="GO:0000082">
    <property type="term" value="P:G1/S transition of mitotic cell cycle"/>
    <property type="evidence" value="ECO:0007669"/>
    <property type="project" value="UniProtKB-ARBA"/>
</dbReference>
<evidence type="ECO:0000256" key="11">
    <source>
        <dbReference type="SAM" id="MobiDB-lite"/>
    </source>
</evidence>
<evidence type="ECO:0000313" key="14">
    <source>
        <dbReference type="Proteomes" id="UP000799640"/>
    </source>
</evidence>
<feature type="region of interest" description="Disordered" evidence="11">
    <location>
        <begin position="86"/>
        <end position="270"/>
    </location>
</feature>
<evidence type="ECO:0000259" key="12">
    <source>
        <dbReference type="PROSITE" id="PS50071"/>
    </source>
</evidence>
<dbReference type="InterPro" id="IPR001356">
    <property type="entry name" value="HD"/>
</dbReference>
<proteinExistence type="predicted"/>
<evidence type="ECO:0000256" key="10">
    <source>
        <dbReference type="RuleBase" id="RU000682"/>
    </source>
</evidence>
<dbReference type="PANTHER" id="PTHR24324:SF9">
    <property type="entry name" value="HOMEOBOX DOMAIN-CONTAINING PROTEIN"/>
    <property type="match status" value="1"/>
</dbReference>
<dbReference type="GO" id="GO:0005634">
    <property type="term" value="C:nucleus"/>
    <property type="evidence" value="ECO:0007669"/>
    <property type="project" value="UniProtKB-SubCell"/>
</dbReference>
<feature type="compositionally biased region" description="Acidic residues" evidence="11">
    <location>
        <begin position="120"/>
        <end position="131"/>
    </location>
</feature>
<dbReference type="PANTHER" id="PTHR24324">
    <property type="entry name" value="HOMEOBOX PROTEIN HHEX"/>
    <property type="match status" value="1"/>
</dbReference>
<keyword evidence="5" id="KW-0804">Transcription</keyword>
<evidence type="ECO:0000256" key="3">
    <source>
        <dbReference type="ARBA" id="ARBA00023125"/>
    </source>
</evidence>
<name>A0A6G1HPV1_9PEZI</name>
<dbReference type="Gene3D" id="1.10.10.60">
    <property type="entry name" value="Homeodomain-like"/>
    <property type="match status" value="1"/>
</dbReference>
<feature type="region of interest" description="Disordered" evidence="11">
    <location>
        <begin position="1"/>
        <end position="20"/>
    </location>
</feature>
<keyword evidence="3 9" id="KW-0238">DNA-binding</keyword>
<dbReference type="GO" id="GO:0000978">
    <property type="term" value="F:RNA polymerase II cis-regulatory region sequence-specific DNA binding"/>
    <property type="evidence" value="ECO:0007669"/>
    <property type="project" value="TreeGrafter"/>
</dbReference>
<comment type="subcellular location">
    <subcellularLocation>
        <location evidence="1 9 10">Nucleus</location>
    </subcellularLocation>
</comment>